<dbReference type="GO" id="GO:0009073">
    <property type="term" value="P:aromatic amino acid family biosynthetic process"/>
    <property type="evidence" value="ECO:0007669"/>
    <property type="project" value="UniProtKB-KW"/>
</dbReference>
<dbReference type="Proteomes" id="UP000198828">
    <property type="component" value="Unassembled WGS sequence"/>
</dbReference>
<keyword evidence="4 9" id="KW-0963">Cytoplasm</keyword>
<organism evidence="11 12">
    <name type="scientific">Tepidimicrobium xylanilyticum</name>
    <dbReference type="NCBI Taxonomy" id="1123352"/>
    <lineage>
        <taxon>Bacteria</taxon>
        <taxon>Bacillati</taxon>
        <taxon>Bacillota</taxon>
        <taxon>Tissierellia</taxon>
        <taxon>Tissierellales</taxon>
        <taxon>Tepidimicrobiaceae</taxon>
        <taxon>Tepidimicrobium</taxon>
    </lineage>
</organism>
<feature type="binding site" evidence="9">
    <location>
        <position position="20"/>
    </location>
    <ligand>
        <name>phosphoenolpyruvate</name>
        <dbReference type="ChEBI" id="CHEBI:58702"/>
    </ligand>
</feature>
<dbReference type="InterPro" id="IPR013792">
    <property type="entry name" value="RNA3'P_cycl/enolpyr_Trfase_a/b"/>
</dbReference>
<protein>
    <recommendedName>
        <fullName evidence="9">3-phosphoshikimate 1-carboxyvinyltransferase</fullName>
        <ecNumber evidence="9">2.5.1.19</ecNumber>
    </recommendedName>
    <alternativeName>
        <fullName evidence="9">5-enolpyruvylshikimate-3-phosphate synthase</fullName>
        <shortName evidence="9">EPSP synthase</shortName>
        <shortName evidence="9">EPSPS</shortName>
    </alternativeName>
</protein>
<dbReference type="FunFam" id="3.65.10.10:FF:000005">
    <property type="entry name" value="3-phosphoshikimate 1-carboxyvinyltransferase"/>
    <property type="match status" value="1"/>
</dbReference>
<evidence type="ECO:0000313" key="11">
    <source>
        <dbReference type="EMBL" id="SDW34604.1"/>
    </source>
</evidence>
<evidence type="ECO:0000256" key="4">
    <source>
        <dbReference type="ARBA" id="ARBA00022490"/>
    </source>
</evidence>
<feature type="binding site" evidence="9">
    <location>
        <position position="25"/>
    </location>
    <ligand>
        <name>3-phosphoshikimate</name>
        <dbReference type="ChEBI" id="CHEBI:145989"/>
    </ligand>
</feature>
<comment type="pathway">
    <text evidence="2 9">Metabolic intermediate biosynthesis; chorismate biosynthesis; chorismate from D-erythrose 4-phosphate and phosphoenolpyruvate: step 6/7.</text>
</comment>
<dbReference type="InterPro" id="IPR006264">
    <property type="entry name" value="EPSP_synthase"/>
</dbReference>
<feature type="binding site" evidence="9">
    <location>
        <position position="387"/>
    </location>
    <ligand>
        <name>phosphoenolpyruvate</name>
        <dbReference type="ChEBI" id="CHEBI:58702"/>
    </ligand>
</feature>
<dbReference type="PROSITE" id="PS00104">
    <property type="entry name" value="EPSP_SYNTHASE_1"/>
    <property type="match status" value="1"/>
</dbReference>
<dbReference type="EC" id="2.5.1.19" evidence="9"/>
<name>A0A1H2SU88_9FIRM</name>
<evidence type="ECO:0000256" key="5">
    <source>
        <dbReference type="ARBA" id="ARBA00022605"/>
    </source>
</evidence>
<feature type="binding site" evidence="9">
    <location>
        <position position="168"/>
    </location>
    <ligand>
        <name>phosphoenolpyruvate</name>
        <dbReference type="ChEBI" id="CHEBI:58702"/>
    </ligand>
</feature>
<comment type="catalytic activity">
    <reaction evidence="8">
        <text>3-phosphoshikimate + phosphoenolpyruvate = 5-O-(1-carboxyvinyl)-3-phosphoshikimate + phosphate</text>
        <dbReference type="Rhea" id="RHEA:21256"/>
        <dbReference type="ChEBI" id="CHEBI:43474"/>
        <dbReference type="ChEBI" id="CHEBI:57701"/>
        <dbReference type="ChEBI" id="CHEBI:58702"/>
        <dbReference type="ChEBI" id="CHEBI:145989"/>
        <dbReference type="EC" id="2.5.1.19"/>
    </reaction>
    <physiologicalReaction direction="left-to-right" evidence="8">
        <dbReference type="Rhea" id="RHEA:21257"/>
    </physiologicalReaction>
</comment>
<comment type="caution">
    <text evidence="9">Lacks conserved residue(s) required for the propagation of feature annotation.</text>
</comment>
<reference evidence="11 12" key="1">
    <citation type="submission" date="2016-10" db="EMBL/GenBank/DDBJ databases">
        <authorList>
            <person name="de Groot N.N."/>
        </authorList>
    </citation>
    <scope>NUCLEOTIDE SEQUENCE [LARGE SCALE GENOMIC DNA]</scope>
    <source>
        <strain evidence="11 12">DSM 23310</strain>
    </source>
</reference>
<feature type="binding site" evidence="9">
    <location>
        <position position="92"/>
    </location>
    <ligand>
        <name>phosphoenolpyruvate</name>
        <dbReference type="ChEBI" id="CHEBI:58702"/>
    </ligand>
</feature>
<dbReference type="PIRSF" id="PIRSF000505">
    <property type="entry name" value="EPSPS"/>
    <property type="match status" value="1"/>
</dbReference>
<evidence type="ECO:0000256" key="6">
    <source>
        <dbReference type="ARBA" id="ARBA00022679"/>
    </source>
</evidence>
<keyword evidence="7 9" id="KW-0057">Aromatic amino acid biosynthesis</keyword>
<dbReference type="HAMAP" id="MF_00210">
    <property type="entry name" value="EPSP_synth"/>
    <property type="match status" value="1"/>
</dbReference>
<feature type="binding site" evidence="9">
    <location>
        <position position="345"/>
    </location>
    <ligand>
        <name>phosphoenolpyruvate</name>
        <dbReference type="ChEBI" id="CHEBI:58702"/>
    </ligand>
</feature>
<gene>
    <name evidence="9" type="primary">aroA</name>
    <name evidence="11" type="ORF">SAMN05660923_00531</name>
</gene>
<dbReference type="PANTHER" id="PTHR21090">
    <property type="entry name" value="AROM/DEHYDROQUINATE SYNTHASE"/>
    <property type="match status" value="1"/>
</dbReference>
<dbReference type="Gene3D" id="3.65.10.10">
    <property type="entry name" value="Enolpyruvate transferase domain"/>
    <property type="match status" value="2"/>
</dbReference>
<dbReference type="SUPFAM" id="SSF55205">
    <property type="entry name" value="EPT/RTPC-like"/>
    <property type="match status" value="1"/>
</dbReference>
<comment type="similarity">
    <text evidence="3 9">Belongs to the EPSP synthase family.</text>
</comment>
<comment type="function">
    <text evidence="1 9">Catalyzes the transfer of the enolpyruvyl moiety of phosphoenolpyruvate (PEP) to the 5-hydroxyl of shikimate-3-phosphate (S3P) to produce enolpyruvyl shikimate-3-phosphate and inorganic phosphate.</text>
</comment>
<sequence>MIIKGNSKKFVGEIRVPGDKSISHRSIMIGSIANGHSTIEGILMSEDVIRTIEAFKSMGVNIRKDDEKIYVEGVGLKGLKKPISEIYCGNSGTTMRLLAGILVGQDFSSTLTGDESLSKRPMYRIINPLKQMNGNIKGRKDKFPPLMIEPSMNRLKGIDYRLPMASAQVKSAILLATLYVKGSTRIREDKISRDHTERMLNYFGCKIVNNNGLIYMDSNNILTGKDITIPGDISSAAYFIVAATLIKNSNIIIRGVGLNPTRVGIINVLKKMGANIRILNEDIVNNEPFGDIQITESKLRGILIDEDVIGTLIDEIPIITVAACFAEGRTVIKGAEELKYKESNRLMTISRELKKMGAKIQLLSDGLIIDGVKELKGASLDSYNDHRIAMALSIAALLAQGESKINNYECVNISYPDFYNTLFNL</sequence>
<dbReference type="InterPro" id="IPR023193">
    <property type="entry name" value="EPSP_synthase_CS"/>
</dbReference>
<keyword evidence="5 9" id="KW-0028">Amino-acid biosynthesis</keyword>
<feature type="binding site" evidence="9">
    <location>
        <position position="20"/>
    </location>
    <ligand>
        <name>3-phosphoshikimate</name>
        <dbReference type="ChEBI" id="CHEBI:145989"/>
    </ligand>
</feature>
<feature type="domain" description="Enolpyruvate transferase" evidence="10">
    <location>
        <begin position="7"/>
        <end position="422"/>
    </location>
</feature>
<comment type="subcellular location">
    <subcellularLocation>
        <location evidence="9">Cytoplasm</location>
    </subcellularLocation>
</comment>
<dbReference type="Pfam" id="PF00275">
    <property type="entry name" value="EPSP_synthase"/>
    <property type="match status" value="1"/>
</dbReference>
<keyword evidence="12" id="KW-1185">Reference proteome</keyword>
<evidence type="ECO:0000256" key="3">
    <source>
        <dbReference type="ARBA" id="ARBA00009948"/>
    </source>
</evidence>
<evidence type="ECO:0000256" key="9">
    <source>
        <dbReference type="HAMAP-Rule" id="MF_00210"/>
    </source>
</evidence>
<evidence type="ECO:0000313" key="12">
    <source>
        <dbReference type="Proteomes" id="UP000198828"/>
    </source>
</evidence>
<dbReference type="GO" id="GO:0009423">
    <property type="term" value="P:chorismate biosynthetic process"/>
    <property type="evidence" value="ECO:0007669"/>
    <property type="project" value="UniProtKB-UniRule"/>
</dbReference>
<evidence type="ECO:0000256" key="8">
    <source>
        <dbReference type="ARBA" id="ARBA00044633"/>
    </source>
</evidence>
<dbReference type="FunFam" id="3.65.10.10:FF:000006">
    <property type="entry name" value="3-phosphoshikimate 1-carboxyvinyltransferase"/>
    <property type="match status" value="1"/>
</dbReference>
<feature type="binding site" evidence="9">
    <location>
        <position position="21"/>
    </location>
    <ligand>
        <name>3-phosphoshikimate</name>
        <dbReference type="ChEBI" id="CHEBI:145989"/>
    </ligand>
</feature>
<comment type="subunit">
    <text evidence="9">Monomer.</text>
</comment>
<proteinExistence type="inferred from homology"/>
<feature type="binding site" evidence="9">
    <location>
        <position position="341"/>
    </location>
    <ligand>
        <name>3-phosphoshikimate</name>
        <dbReference type="ChEBI" id="CHEBI:145989"/>
    </ligand>
</feature>
<feature type="binding site" evidence="9">
    <location>
        <position position="314"/>
    </location>
    <ligand>
        <name>3-phosphoshikimate</name>
        <dbReference type="ChEBI" id="CHEBI:145989"/>
    </ligand>
</feature>
<evidence type="ECO:0000256" key="1">
    <source>
        <dbReference type="ARBA" id="ARBA00002174"/>
    </source>
</evidence>
<evidence type="ECO:0000256" key="7">
    <source>
        <dbReference type="ARBA" id="ARBA00023141"/>
    </source>
</evidence>
<dbReference type="CDD" id="cd01556">
    <property type="entry name" value="EPSP_synthase"/>
    <property type="match status" value="1"/>
</dbReference>
<dbReference type="UniPathway" id="UPA00053">
    <property type="reaction ID" value="UER00089"/>
</dbReference>
<dbReference type="GO" id="GO:0005737">
    <property type="term" value="C:cytoplasm"/>
    <property type="evidence" value="ECO:0007669"/>
    <property type="project" value="UniProtKB-SubCell"/>
</dbReference>
<evidence type="ECO:0000259" key="10">
    <source>
        <dbReference type="Pfam" id="PF00275"/>
    </source>
</evidence>
<dbReference type="PANTHER" id="PTHR21090:SF5">
    <property type="entry name" value="PENTAFUNCTIONAL AROM POLYPEPTIDE"/>
    <property type="match status" value="1"/>
</dbReference>
<dbReference type="AlphaFoldDB" id="A0A1H2SU88"/>
<feature type="binding site" evidence="9">
    <location>
        <position position="120"/>
    </location>
    <ligand>
        <name>phosphoenolpyruvate</name>
        <dbReference type="ChEBI" id="CHEBI:58702"/>
    </ligand>
</feature>
<dbReference type="PROSITE" id="PS00885">
    <property type="entry name" value="EPSP_SYNTHASE_2"/>
    <property type="match status" value="1"/>
</dbReference>
<keyword evidence="6 9" id="KW-0808">Transferase</keyword>
<accession>A0A1H2SU88</accession>
<dbReference type="InterPro" id="IPR001986">
    <property type="entry name" value="Enolpyruvate_Tfrase_dom"/>
</dbReference>
<feature type="active site" description="Proton acceptor" evidence="9">
    <location>
        <position position="314"/>
    </location>
</feature>
<evidence type="ECO:0000256" key="2">
    <source>
        <dbReference type="ARBA" id="ARBA00004811"/>
    </source>
</evidence>
<dbReference type="InterPro" id="IPR036968">
    <property type="entry name" value="Enolpyruvate_Tfrase_sf"/>
</dbReference>
<dbReference type="NCBIfam" id="TIGR01356">
    <property type="entry name" value="aroA"/>
    <property type="match status" value="1"/>
</dbReference>
<dbReference type="GO" id="GO:0008652">
    <property type="term" value="P:amino acid biosynthetic process"/>
    <property type="evidence" value="ECO:0007669"/>
    <property type="project" value="UniProtKB-KW"/>
</dbReference>
<dbReference type="GO" id="GO:0003866">
    <property type="term" value="F:3-phosphoshikimate 1-carboxyvinyltransferase activity"/>
    <property type="evidence" value="ECO:0007669"/>
    <property type="project" value="UniProtKB-UniRule"/>
</dbReference>
<feature type="binding site" evidence="9">
    <location>
        <position position="168"/>
    </location>
    <ligand>
        <name>3-phosphoshikimate</name>
        <dbReference type="ChEBI" id="CHEBI:145989"/>
    </ligand>
</feature>
<feature type="binding site" evidence="9">
    <location>
        <position position="166"/>
    </location>
    <ligand>
        <name>3-phosphoshikimate</name>
        <dbReference type="ChEBI" id="CHEBI:145989"/>
    </ligand>
</feature>
<dbReference type="EMBL" id="FNNG01000002">
    <property type="protein sequence ID" value="SDW34604.1"/>
    <property type="molecule type" value="Genomic_DNA"/>
</dbReference>